<dbReference type="InterPro" id="IPR000086">
    <property type="entry name" value="NUDIX_hydrolase_dom"/>
</dbReference>
<dbReference type="Proteomes" id="UP000051697">
    <property type="component" value="Unassembled WGS sequence"/>
</dbReference>
<dbReference type="GO" id="GO:0016787">
    <property type="term" value="F:hydrolase activity"/>
    <property type="evidence" value="ECO:0007669"/>
    <property type="project" value="UniProtKB-KW"/>
</dbReference>
<dbReference type="SUPFAM" id="SSF46785">
    <property type="entry name" value="Winged helix' DNA-binding domain"/>
    <property type="match status" value="1"/>
</dbReference>
<dbReference type="RefSeq" id="WP_057889907.1">
    <property type="nucleotide sequence ID" value="NZ_AZFE01000031.1"/>
</dbReference>
<name>A0A0R1RF49_9LACO</name>
<dbReference type="KEGG" id="lol:LACOL_0345"/>
<sequence>MNTEASVIERPYINITNLIWSFDQQTNQVNLLLVKRSEWPFENQWALPETFLRSNEDADESSLRLVKEKIGIELADFHTEQLGTFTHQTRYPGSRSLSLSYMTFLPNMPKLNPGNGTTDACWFAMSFNEFQYTFANNNDTFATATSDNHDTYYQKLVNHQLPDNQLAFDHSWILKIACDRIKNKLDYQPNILLTLGSSFTLKMARQVYAIFLKKHVTEIDNSNFKKNHQHLFTEVGVVASNRPGRPAREYQLSYLQVDSY</sequence>
<protein>
    <submittedName>
        <fullName evidence="3">MutT nudix family hydrolase</fullName>
    </submittedName>
</protein>
<dbReference type="InterPro" id="IPR036388">
    <property type="entry name" value="WH-like_DNA-bd_sf"/>
</dbReference>
<dbReference type="Pfam" id="PF21906">
    <property type="entry name" value="WHD_NrtR"/>
    <property type="match status" value="1"/>
</dbReference>
<evidence type="ECO:0000259" key="2">
    <source>
        <dbReference type="Pfam" id="PF21906"/>
    </source>
</evidence>
<dbReference type="STRING" id="1423778.FC70_GL000952"/>
<keyword evidence="4" id="KW-1185">Reference proteome</keyword>
<dbReference type="Gene3D" id="1.10.10.10">
    <property type="entry name" value="Winged helix-like DNA-binding domain superfamily/Winged helix DNA-binding domain"/>
    <property type="match status" value="1"/>
</dbReference>
<feature type="domain" description="Nudix hydrolase" evidence="1">
    <location>
        <begin position="24"/>
        <end position="125"/>
    </location>
</feature>
<gene>
    <name evidence="3" type="ORF">FC70_GL000952</name>
</gene>
<dbReference type="PANTHER" id="PTHR43736:SF4">
    <property type="entry name" value="SLR1690 PROTEIN"/>
    <property type="match status" value="1"/>
</dbReference>
<dbReference type="Pfam" id="PF00293">
    <property type="entry name" value="NUDIX"/>
    <property type="match status" value="1"/>
</dbReference>
<evidence type="ECO:0000259" key="1">
    <source>
        <dbReference type="Pfam" id="PF00293"/>
    </source>
</evidence>
<accession>A0A0R1RF49</accession>
<evidence type="ECO:0000313" key="3">
    <source>
        <dbReference type="EMBL" id="KRL55356.1"/>
    </source>
</evidence>
<dbReference type="InterPro" id="IPR036390">
    <property type="entry name" value="WH_DNA-bd_sf"/>
</dbReference>
<dbReference type="PATRIC" id="fig|1423778.4.peg.985"/>
<feature type="domain" description="NrtR DNA-binding winged helix" evidence="2">
    <location>
        <begin position="195"/>
        <end position="252"/>
    </location>
</feature>
<dbReference type="AlphaFoldDB" id="A0A0R1RF49"/>
<reference evidence="3 4" key="1">
    <citation type="journal article" date="2015" name="Genome Announc.">
        <title>Expanding the biotechnology potential of lactobacilli through comparative genomics of 213 strains and associated genera.</title>
        <authorList>
            <person name="Sun Z."/>
            <person name="Harris H.M."/>
            <person name="McCann A."/>
            <person name="Guo C."/>
            <person name="Argimon S."/>
            <person name="Zhang W."/>
            <person name="Yang X."/>
            <person name="Jeffery I.B."/>
            <person name="Cooney J.C."/>
            <person name="Kagawa T.F."/>
            <person name="Liu W."/>
            <person name="Song Y."/>
            <person name="Salvetti E."/>
            <person name="Wrobel A."/>
            <person name="Rasinkangas P."/>
            <person name="Parkhill J."/>
            <person name="Rea M.C."/>
            <person name="O'Sullivan O."/>
            <person name="Ritari J."/>
            <person name="Douillard F.P."/>
            <person name="Paul Ross R."/>
            <person name="Yang R."/>
            <person name="Briner A.E."/>
            <person name="Felis G.E."/>
            <person name="de Vos W.M."/>
            <person name="Barrangou R."/>
            <person name="Klaenhammer T.R."/>
            <person name="Caufield P.W."/>
            <person name="Cui Y."/>
            <person name="Zhang H."/>
            <person name="O'Toole P.W."/>
        </authorList>
    </citation>
    <scope>NUCLEOTIDE SEQUENCE [LARGE SCALE GENOMIC DNA]</scope>
    <source>
        <strain evidence="3 4">DSM 15707</strain>
    </source>
</reference>
<keyword evidence="3" id="KW-0378">Hydrolase</keyword>
<dbReference type="Gene3D" id="3.90.79.10">
    <property type="entry name" value="Nucleoside Triphosphate Pyrophosphohydrolase"/>
    <property type="match status" value="1"/>
</dbReference>
<proteinExistence type="predicted"/>
<dbReference type="EMBL" id="AZFE01000031">
    <property type="protein sequence ID" value="KRL55356.1"/>
    <property type="molecule type" value="Genomic_DNA"/>
</dbReference>
<dbReference type="PANTHER" id="PTHR43736">
    <property type="entry name" value="ADP-RIBOSE PYROPHOSPHATASE"/>
    <property type="match status" value="1"/>
</dbReference>
<organism evidence="3 4">
    <name type="scientific">Paucilactobacillus oligofermentans DSM 15707 = LMG 22743</name>
    <dbReference type="NCBI Taxonomy" id="1423778"/>
    <lineage>
        <taxon>Bacteria</taxon>
        <taxon>Bacillati</taxon>
        <taxon>Bacillota</taxon>
        <taxon>Bacilli</taxon>
        <taxon>Lactobacillales</taxon>
        <taxon>Lactobacillaceae</taxon>
        <taxon>Paucilactobacillus</taxon>
    </lineage>
</organism>
<comment type="caution">
    <text evidence="3">The sequence shown here is derived from an EMBL/GenBank/DDBJ whole genome shotgun (WGS) entry which is preliminary data.</text>
</comment>
<evidence type="ECO:0000313" key="4">
    <source>
        <dbReference type="Proteomes" id="UP000051697"/>
    </source>
</evidence>
<dbReference type="OrthoDB" id="9786141at2"/>
<dbReference type="InterPro" id="IPR015797">
    <property type="entry name" value="NUDIX_hydrolase-like_dom_sf"/>
</dbReference>
<dbReference type="CDD" id="cd18873">
    <property type="entry name" value="NUDIX_NadM_like"/>
    <property type="match status" value="1"/>
</dbReference>
<dbReference type="SUPFAM" id="SSF55811">
    <property type="entry name" value="Nudix"/>
    <property type="match status" value="1"/>
</dbReference>
<dbReference type="InterPro" id="IPR054105">
    <property type="entry name" value="WHD_NrtR"/>
</dbReference>